<dbReference type="GO" id="GO:0006228">
    <property type="term" value="P:UTP biosynthetic process"/>
    <property type="evidence" value="ECO:0007669"/>
    <property type="project" value="UniProtKB-UniRule"/>
</dbReference>
<keyword evidence="10 12" id="KW-0460">Magnesium</keyword>
<comment type="catalytic activity">
    <reaction evidence="12 15">
        <text>a 2'-deoxyribonucleoside 5'-diphosphate + ATP = a 2'-deoxyribonucleoside 5'-triphosphate + ADP</text>
        <dbReference type="Rhea" id="RHEA:44640"/>
        <dbReference type="ChEBI" id="CHEBI:30616"/>
        <dbReference type="ChEBI" id="CHEBI:61560"/>
        <dbReference type="ChEBI" id="CHEBI:73316"/>
        <dbReference type="ChEBI" id="CHEBI:456216"/>
        <dbReference type="EC" id="2.7.4.6"/>
    </reaction>
</comment>
<dbReference type="InterPro" id="IPR036850">
    <property type="entry name" value="NDK-like_dom_sf"/>
</dbReference>
<keyword evidence="9 12" id="KW-0067">ATP-binding</keyword>
<proteinExistence type="inferred from homology"/>
<feature type="active site" description="Pros-phosphohistidine intermediate" evidence="12">
    <location>
        <position position="115"/>
    </location>
</feature>
<dbReference type="GO" id="GO:0005524">
    <property type="term" value="F:ATP binding"/>
    <property type="evidence" value="ECO:0007669"/>
    <property type="project" value="UniProtKB-UniRule"/>
</dbReference>
<comment type="cofactor">
    <cofactor evidence="1 12">
        <name>Mg(2+)</name>
        <dbReference type="ChEBI" id="CHEBI:18420"/>
    </cofactor>
</comment>
<evidence type="ECO:0000256" key="5">
    <source>
        <dbReference type="ARBA" id="ARBA00022679"/>
    </source>
</evidence>
<dbReference type="EMBL" id="JACRTG010000016">
    <property type="protein sequence ID" value="MBC8587893.1"/>
    <property type="molecule type" value="Genomic_DNA"/>
</dbReference>
<keyword evidence="12" id="KW-0597">Phosphoprotein</keyword>
<comment type="function">
    <text evidence="12">Major role in the synthesis of nucleoside triphosphates other than ATP. The ATP gamma phosphate is transferred to the NDP beta phosphate via a ping-pong mechanism, using a phosphorylated active-site intermediate.</text>
</comment>
<accession>A0A926IKP3</accession>
<keyword evidence="7 12" id="KW-0547">Nucleotide-binding</keyword>
<evidence type="ECO:0000256" key="12">
    <source>
        <dbReference type="HAMAP-Rule" id="MF_00451"/>
    </source>
</evidence>
<dbReference type="InterPro" id="IPR034907">
    <property type="entry name" value="NDK-like_dom"/>
</dbReference>
<keyword evidence="5 12" id="KW-0808">Transferase</keyword>
<evidence type="ECO:0000256" key="3">
    <source>
        <dbReference type="ARBA" id="ARBA00012966"/>
    </source>
</evidence>
<dbReference type="FunFam" id="3.30.70.141:FF:000003">
    <property type="entry name" value="Nucleoside diphosphate kinase"/>
    <property type="match status" value="1"/>
</dbReference>
<dbReference type="InterPro" id="IPR023005">
    <property type="entry name" value="Nucleoside_diP_kinase_AS"/>
</dbReference>
<sequence length="132" mass="15009">MEKTFIMIKPDGVERGLIGEIIGRIEKKGYKITKAKLITPDIDTVENHYVEHKDKPFFRKLVDFITSGKVMAMEVEGENVIQVMRLMVGDKDPKVALPGTIRGDFTNTTTKNIVHASDSEESAQRELEIWFN</sequence>
<dbReference type="GO" id="GO:0004550">
    <property type="term" value="F:nucleoside diphosphate kinase activity"/>
    <property type="evidence" value="ECO:0007669"/>
    <property type="project" value="UniProtKB-UniRule"/>
</dbReference>
<evidence type="ECO:0000256" key="1">
    <source>
        <dbReference type="ARBA" id="ARBA00001946"/>
    </source>
</evidence>
<gene>
    <name evidence="12 17" type="primary">ndk</name>
    <name evidence="17" type="ORF">H8707_06545</name>
</gene>
<keyword evidence="12" id="KW-0963">Cytoplasm</keyword>
<evidence type="ECO:0000256" key="4">
    <source>
        <dbReference type="ARBA" id="ARBA00017632"/>
    </source>
</evidence>
<dbReference type="GO" id="GO:0006241">
    <property type="term" value="P:CTP biosynthetic process"/>
    <property type="evidence" value="ECO:0007669"/>
    <property type="project" value="UniProtKB-UniRule"/>
</dbReference>
<dbReference type="PANTHER" id="PTHR11349">
    <property type="entry name" value="NUCLEOSIDE DIPHOSPHATE KINASE"/>
    <property type="match status" value="1"/>
</dbReference>
<evidence type="ECO:0000256" key="10">
    <source>
        <dbReference type="ARBA" id="ARBA00022842"/>
    </source>
</evidence>
<evidence type="ECO:0000256" key="6">
    <source>
        <dbReference type="ARBA" id="ARBA00022723"/>
    </source>
</evidence>
<keyword evidence="18" id="KW-1185">Reference proteome</keyword>
<dbReference type="CDD" id="cd04413">
    <property type="entry name" value="NDPk_I"/>
    <property type="match status" value="1"/>
</dbReference>
<keyword evidence="11 12" id="KW-0546">Nucleotide metabolism</keyword>
<evidence type="ECO:0000256" key="9">
    <source>
        <dbReference type="ARBA" id="ARBA00022840"/>
    </source>
</evidence>
<feature type="domain" description="Nucleoside diphosphate kinase-like" evidence="16">
    <location>
        <begin position="1"/>
        <end position="132"/>
    </location>
</feature>
<evidence type="ECO:0000313" key="17">
    <source>
        <dbReference type="EMBL" id="MBC8587893.1"/>
    </source>
</evidence>
<evidence type="ECO:0000256" key="14">
    <source>
        <dbReference type="RuleBase" id="RU004011"/>
    </source>
</evidence>
<dbReference type="PRINTS" id="PR01243">
    <property type="entry name" value="NUCDPKINASE"/>
</dbReference>
<dbReference type="PROSITE" id="PS00469">
    <property type="entry name" value="NDPK"/>
    <property type="match status" value="1"/>
</dbReference>
<comment type="catalytic activity">
    <reaction evidence="12">
        <text>a ribonucleoside 5'-diphosphate + ATP = a ribonucleoside 5'-triphosphate + ADP</text>
        <dbReference type="Rhea" id="RHEA:18113"/>
        <dbReference type="ChEBI" id="CHEBI:30616"/>
        <dbReference type="ChEBI" id="CHEBI:57930"/>
        <dbReference type="ChEBI" id="CHEBI:61557"/>
        <dbReference type="ChEBI" id="CHEBI:456216"/>
        <dbReference type="EC" id="2.7.4.6"/>
    </reaction>
</comment>
<dbReference type="EC" id="2.7.4.6" evidence="3 12"/>
<reference evidence="17" key="1">
    <citation type="submission" date="2020-08" db="EMBL/GenBank/DDBJ databases">
        <title>Genome public.</title>
        <authorList>
            <person name="Liu C."/>
            <person name="Sun Q."/>
        </authorList>
    </citation>
    <scope>NUCLEOTIDE SEQUENCE</scope>
    <source>
        <strain evidence="17">BX21</strain>
    </source>
</reference>
<dbReference type="PROSITE" id="PS51374">
    <property type="entry name" value="NDPK_LIKE"/>
    <property type="match status" value="1"/>
</dbReference>
<organism evidence="17 18">
    <name type="scientific">Paratissierella segnis</name>
    <dbReference type="NCBI Taxonomy" id="2763679"/>
    <lineage>
        <taxon>Bacteria</taxon>
        <taxon>Bacillati</taxon>
        <taxon>Bacillota</taxon>
        <taxon>Tissierellia</taxon>
        <taxon>Tissierellales</taxon>
        <taxon>Tissierellaceae</taxon>
        <taxon>Paratissierella</taxon>
    </lineage>
</organism>
<evidence type="ECO:0000256" key="15">
    <source>
        <dbReference type="RuleBase" id="RU004013"/>
    </source>
</evidence>
<keyword evidence="8 12" id="KW-0418">Kinase</keyword>
<feature type="binding site" evidence="12">
    <location>
        <position position="102"/>
    </location>
    <ligand>
        <name>ATP</name>
        <dbReference type="ChEBI" id="CHEBI:30616"/>
    </ligand>
</feature>
<dbReference type="AlphaFoldDB" id="A0A926IKP3"/>
<evidence type="ECO:0000259" key="16">
    <source>
        <dbReference type="SMART" id="SM00562"/>
    </source>
</evidence>
<evidence type="ECO:0000313" key="18">
    <source>
        <dbReference type="Proteomes" id="UP000601171"/>
    </source>
</evidence>
<comment type="subcellular location">
    <subcellularLocation>
        <location evidence="12">Cytoplasm</location>
    </subcellularLocation>
</comment>
<keyword evidence="6 12" id="KW-0479">Metal-binding</keyword>
<comment type="subunit">
    <text evidence="12">Homotetramer.</text>
</comment>
<protein>
    <recommendedName>
        <fullName evidence="4 12">Nucleoside diphosphate kinase</fullName>
        <shortName evidence="12">NDK</shortName>
        <shortName evidence="12">NDP kinase</shortName>
        <ecNumber evidence="3 12">2.7.4.6</ecNumber>
    </recommendedName>
    <alternativeName>
        <fullName evidence="12">Nucleoside-2-P kinase</fullName>
    </alternativeName>
</protein>
<evidence type="ECO:0000256" key="7">
    <source>
        <dbReference type="ARBA" id="ARBA00022741"/>
    </source>
</evidence>
<dbReference type="Gene3D" id="3.30.70.141">
    <property type="entry name" value="Nucleoside diphosphate kinase-like domain"/>
    <property type="match status" value="1"/>
</dbReference>
<dbReference type="Proteomes" id="UP000601171">
    <property type="component" value="Unassembled WGS sequence"/>
</dbReference>
<evidence type="ECO:0000256" key="8">
    <source>
        <dbReference type="ARBA" id="ARBA00022777"/>
    </source>
</evidence>
<dbReference type="HAMAP" id="MF_00451">
    <property type="entry name" value="NDP_kinase"/>
    <property type="match status" value="1"/>
</dbReference>
<dbReference type="GO" id="GO:0046872">
    <property type="term" value="F:metal ion binding"/>
    <property type="evidence" value="ECO:0007669"/>
    <property type="project" value="UniProtKB-KW"/>
</dbReference>
<comment type="caution">
    <text evidence="12 13">Lacks conserved residue(s) required for the propagation of feature annotation.</text>
</comment>
<name>A0A926IKP3_9FIRM</name>
<feature type="binding site" evidence="12">
    <location>
        <position position="112"/>
    </location>
    <ligand>
        <name>ATP</name>
        <dbReference type="ChEBI" id="CHEBI:30616"/>
    </ligand>
</feature>
<feature type="binding site" evidence="12">
    <location>
        <position position="57"/>
    </location>
    <ligand>
        <name>ATP</name>
        <dbReference type="ChEBI" id="CHEBI:30616"/>
    </ligand>
</feature>
<evidence type="ECO:0000256" key="2">
    <source>
        <dbReference type="ARBA" id="ARBA00008142"/>
    </source>
</evidence>
<dbReference type="Pfam" id="PF00334">
    <property type="entry name" value="NDK"/>
    <property type="match status" value="1"/>
</dbReference>
<dbReference type="SMART" id="SM00562">
    <property type="entry name" value="NDK"/>
    <property type="match status" value="1"/>
</dbReference>
<feature type="binding site" evidence="12">
    <location>
        <position position="9"/>
    </location>
    <ligand>
        <name>ATP</name>
        <dbReference type="ChEBI" id="CHEBI:30616"/>
    </ligand>
</feature>
<dbReference type="SUPFAM" id="SSF54919">
    <property type="entry name" value="Nucleoside diphosphate kinase, NDK"/>
    <property type="match status" value="1"/>
</dbReference>
<dbReference type="RefSeq" id="WP_262429340.1">
    <property type="nucleotide sequence ID" value="NZ_JACRTG010000016.1"/>
</dbReference>
<evidence type="ECO:0000256" key="11">
    <source>
        <dbReference type="ARBA" id="ARBA00023080"/>
    </source>
</evidence>
<comment type="caution">
    <text evidence="17">The sequence shown here is derived from an EMBL/GenBank/DDBJ whole genome shotgun (WGS) entry which is preliminary data.</text>
</comment>
<dbReference type="InterPro" id="IPR001564">
    <property type="entry name" value="Nucleoside_diP_kinase"/>
</dbReference>
<dbReference type="GO" id="GO:0006183">
    <property type="term" value="P:GTP biosynthetic process"/>
    <property type="evidence" value="ECO:0007669"/>
    <property type="project" value="UniProtKB-UniRule"/>
</dbReference>
<dbReference type="NCBIfam" id="NF001908">
    <property type="entry name" value="PRK00668.1"/>
    <property type="match status" value="1"/>
</dbReference>
<feature type="binding site" evidence="12">
    <location>
        <position position="85"/>
    </location>
    <ligand>
        <name>ATP</name>
        <dbReference type="ChEBI" id="CHEBI:30616"/>
    </ligand>
</feature>
<dbReference type="GO" id="GO:0005737">
    <property type="term" value="C:cytoplasm"/>
    <property type="evidence" value="ECO:0007669"/>
    <property type="project" value="UniProtKB-SubCell"/>
</dbReference>
<evidence type="ECO:0000256" key="13">
    <source>
        <dbReference type="PROSITE-ProRule" id="PRU00706"/>
    </source>
</evidence>
<comment type="similarity">
    <text evidence="2 12 13 14">Belongs to the NDK family.</text>
</comment>